<evidence type="ECO:0000313" key="7">
    <source>
        <dbReference type="Proteomes" id="UP000756710"/>
    </source>
</evidence>
<evidence type="ECO:0000313" key="6">
    <source>
        <dbReference type="EMBL" id="MBP2067758.1"/>
    </source>
</evidence>
<dbReference type="AlphaFoldDB" id="A0A060ZMC6"/>
<comment type="cofactor">
    <cofactor evidence="1">
        <name>Mg(2+)</name>
        <dbReference type="ChEBI" id="CHEBI:18420"/>
    </cofactor>
</comment>
<dbReference type="InterPro" id="IPR029017">
    <property type="entry name" value="Enolase-like_N"/>
</dbReference>
<dbReference type="GO" id="GO:0016052">
    <property type="term" value="P:carbohydrate catabolic process"/>
    <property type="evidence" value="ECO:0007669"/>
    <property type="project" value="TreeGrafter"/>
</dbReference>
<reference evidence="5" key="1">
    <citation type="submission" date="2014-05" db="EMBL/GenBank/DDBJ databases">
        <authorList>
            <person name="Horn Fabian"/>
        </authorList>
    </citation>
    <scope>NUCLEOTIDE SEQUENCE</scope>
</reference>
<dbReference type="CDD" id="cd03316">
    <property type="entry name" value="MR_like"/>
    <property type="match status" value="1"/>
</dbReference>
<accession>A0A060ZMC6</accession>
<keyword evidence="2" id="KW-0479">Metal-binding</keyword>
<keyword evidence="7" id="KW-1185">Reference proteome</keyword>
<dbReference type="SMART" id="SM00922">
    <property type="entry name" value="MR_MLE"/>
    <property type="match status" value="1"/>
</dbReference>
<dbReference type="SFLD" id="SFLDG00179">
    <property type="entry name" value="mandelate_racemase"/>
    <property type="match status" value="1"/>
</dbReference>
<dbReference type="InterPro" id="IPR013341">
    <property type="entry name" value="Mandelate_racemase_N_dom"/>
</dbReference>
<dbReference type="PANTHER" id="PTHR13794">
    <property type="entry name" value="ENOLASE SUPERFAMILY, MANDELATE RACEMASE"/>
    <property type="match status" value="1"/>
</dbReference>
<dbReference type="GeneID" id="32467034"/>
<dbReference type="SUPFAM" id="SSF54826">
    <property type="entry name" value="Enolase N-terminal domain-like"/>
    <property type="match status" value="1"/>
</dbReference>
<dbReference type="GO" id="GO:0000287">
    <property type="term" value="F:magnesium ion binding"/>
    <property type="evidence" value="ECO:0007669"/>
    <property type="project" value="TreeGrafter"/>
</dbReference>
<dbReference type="Proteomes" id="UP000756710">
    <property type="component" value="Unassembled WGS sequence"/>
</dbReference>
<sequence>MTVIVRAEVHHLAVPQPHPIRSSYGSALDVLGVVVVRVTDTDGRVGEGWTTVIGGGGASVASFLSTELVPLVIGADPARVRDLWQRMFMHSLSRGRKGVAMYAISAVDIAVWDLRARTANQPLHAHLGSVAPEVPVYGDGCWVSMSHDELRAAAEAYADRDFWGVKLKVGADLDDAVRRVEIVRDVVGPSGRVMVDANQRYDLLTTRRFAAAINDLDITWLEEPILADSIHDYGRLHGTIGVPIAAGENEYSRYGFRELLEHGAVDILQPDAHRMGGVTEFMRVLALADTWNIPVAPHTSWELHSQLVCCGTTALVVEYYDWLPEDFFAVRPEVTNGFVAVTQAPGTGVSIDPASFEKYQVAQ</sequence>
<dbReference type="InterPro" id="IPR029065">
    <property type="entry name" value="Enolase_C-like"/>
</dbReference>
<dbReference type="Gene3D" id="3.30.390.10">
    <property type="entry name" value="Enolase-like, N-terminal domain"/>
    <property type="match status" value="1"/>
</dbReference>
<feature type="domain" description="Mandelate racemase/muconate lactonizing enzyme C-terminal" evidence="4">
    <location>
        <begin position="147"/>
        <end position="243"/>
    </location>
</feature>
<evidence type="ECO:0000256" key="3">
    <source>
        <dbReference type="ARBA" id="ARBA00022842"/>
    </source>
</evidence>
<dbReference type="Gene3D" id="3.20.20.120">
    <property type="entry name" value="Enolase-like C-terminal domain"/>
    <property type="match status" value="1"/>
</dbReference>
<dbReference type="InterPro" id="IPR046945">
    <property type="entry name" value="RHMD-like"/>
</dbReference>
<dbReference type="RefSeq" id="WP_052701386.1">
    <property type="nucleotide sequence ID" value="NZ_BAABDR010000005.1"/>
</dbReference>
<keyword evidence="6" id="KW-0456">Lyase</keyword>
<evidence type="ECO:0000256" key="2">
    <source>
        <dbReference type="ARBA" id="ARBA00022723"/>
    </source>
</evidence>
<keyword evidence="3" id="KW-0460">Magnesium</keyword>
<organism evidence="5">
    <name type="scientific">Streptomyces iranensis</name>
    <dbReference type="NCBI Taxonomy" id="576784"/>
    <lineage>
        <taxon>Bacteria</taxon>
        <taxon>Bacillati</taxon>
        <taxon>Actinomycetota</taxon>
        <taxon>Actinomycetes</taxon>
        <taxon>Kitasatosporales</taxon>
        <taxon>Streptomycetaceae</taxon>
        <taxon>Streptomyces</taxon>
        <taxon>Streptomyces violaceusniger group</taxon>
    </lineage>
</organism>
<gene>
    <name evidence="6" type="ORF">J2Z30_008825</name>
    <name evidence="5" type="ORF">SIRAN3781</name>
</gene>
<dbReference type="SUPFAM" id="SSF51604">
    <property type="entry name" value="Enolase C-terminal domain-like"/>
    <property type="match status" value="1"/>
</dbReference>
<dbReference type="EC" id="4.2.1.5" evidence="6"/>
<reference evidence="6 7" key="2">
    <citation type="submission" date="2021-03" db="EMBL/GenBank/DDBJ databases">
        <title>Genomic Encyclopedia of Type Strains, Phase IV (KMG-IV): sequencing the most valuable type-strain genomes for metagenomic binning, comparative biology and taxonomic classification.</title>
        <authorList>
            <person name="Goeker M."/>
        </authorList>
    </citation>
    <scope>NUCLEOTIDE SEQUENCE [LARGE SCALE GENOMIC DNA]</scope>
    <source>
        <strain evidence="6 7">DSM 41954</strain>
    </source>
</reference>
<dbReference type="EMBL" id="JAGGLR010000033">
    <property type="protein sequence ID" value="MBP2067758.1"/>
    <property type="molecule type" value="Genomic_DNA"/>
</dbReference>
<evidence type="ECO:0000313" key="5">
    <source>
        <dbReference type="EMBL" id="CDR06914.1"/>
    </source>
</evidence>
<name>A0A060ZMC6_9ACTN</name>
<evidence type="ECO:0000259" key="4">
    <source>
        <dbReference type="SMART" id="SM00922"/>
    </source>
</evidence>
<dbReference type="InterPro" id="IPR013342">
    <property type="entry name" value="Mandelate_racemase_C"/>
</dbReference>
<dbReference type="Pfam" id="PF13378">
    <property type="entry name" value="MR_MLE_C"/>
    <property type="match status" value="1"/>
</dbReference>
<protein>
    <submittedName>
        <fullName evidence="6">D-arabinonate dehydratase</fullName>
        <ecNumber evidence="6">4.2.1.5</ecNumber>
    </submittedName>
    <submittedName>
        <fullName evidence="5">Mandelate racemase/muconate lactonizing protein</fullName>
    </submittedName>
</protein>
<proteinExistence type="predicted"/>
<dbReference type="HOGENOM" id="CLU_030273_3_1_11"/>
<dbReference type="GO" id="GO:0047675">
    <property type="term" value="F:arabinonate dehydratase activity"/>
    <property type="evidence" value="ECO:0007669"/>
    <property type="project" value="UniProtKB-EC"/>
</dbReference>
<dbReference type="PANTHER" id="PTHR13794:SF58">
    <property type="entry name" value="MITOCHONDRIAL ENOLASE SUPERFAMILY MEMBER 1"/>
    <property type="match status" value="1"/>
</dbReference>
<dbReference type="InterPro" id="IPR036849">
    <property type="entry name" value="Enolase-like_C_sf"/>
</dbReference>
<dbReference type="EMBL" id="LK022848">
    <property type="protein sequence ID" value="CDR06914.1"/>
    <property type="molecule type" value="Genomic_DNA"/>
</dbReference>
<dbReference type="SFLD" id="SFLDS00001">
    <property type="entry name" value="Enolase"/>
    <property type="match status" value="1"/>
</dbReference>
<dbReference type="Pfam" id="PF02746">
    <property type="entry name" value="MR_MLE_N"/>
    <property type="match status" value="1"/>
</dbReference>
<evidence type="ECO:0000256" key="1">
    <source>
        <dbReference type="ARBA" id="ARBA00001946"/>
    </source>
</evidence>